<evidence type="ECO:0000256" key="1">
    <source>
        <dbReference type="ARBA" id="ARBA00004141"/>
    </source>
</evidence>
<dbReference type="AlphaFoldDB" id="A0A413SVI7"/>
<evidence type="ECO:0000313" key="8">
    <source>
        <dbReference type="EMBL" id="RHA73010.1"/>
    </source>
</evidence>
<feature type="transmembrane region" description="Helical" evidence="5">
    <location>
        <begin position="240"/>
        <end position="259"/>
    </location>
</feature>
<feature type="transmembrane region" description="Helical" evidence="5">
    <location>
        <begin position="162"/>
        <end position="180"/>
    </location>
</feature>
<feature type="transmembrane region" description="Helical" evidence="5">
    <location>
        <begin position="38"/>
        <end position="59"/>
    </location>
</feature>
<comment type="caution">
    <text evidence="8">The sequence shown here is derived from an EMBL/GenBank/DDBJ whole genome shotgun (WGS) entry which is preliminary data.</text>
</comment>
<feature type="transmembrane region" description="Helical" evidence="5">
    <location>
        <begin position="187"/>
        <end position="204"/>
    </location>
</feature>
<keyword evidence="4 5" id="KW-0472">Membrane</keyword>
<dbReference type="RefSeq" id="WP_118401021.1">
    <property type="nucleotide sequence ID" value="NZ_CABJGD010000050.1"/>
</dbReference>
<evidence type="ECO:0000256" key="3">
    <source>
        <dbReference type="ARBA" id="ARBA00022989"/>
    </source>
</evidence>
<sequence>MNRLMNYLILLFVSLFCLALAVTSFVSADNLADGLVTGRAFWTYLVVLLGSVCLLGYLIERKRLRITWVDGAWSLFIGWACLSCFSDGNVLSGKCSFLLSLLVLWFILRLLFLFRPETKELFTRLWLTVALGEAISGMAQLYGFTYSHHALFNLTGTFFNPGPYSGFLAILLPWALHVALHNRKLTGHYAWLCVLVICVVLPAGRSRSAWIAALLGSAWVLISYYKAAIISYTRQYPKRIAAMLLASVLLLAGGAYGMYHLKKDSADGRLLMWKVSTQIIWEQRGLGVGVGHFPEAFAEAQASYLKHASSQEKWVAGCPEYAFNEYLQIAVELGIFPLILFLGVGGGAFFLAVRTKQSGISGALIAFAIFAFSSYPLQLPDFWILWVCLCALAIPTGYVAENNWLSVQRLGMIVMAVCSLFVCTSATDRYKAYEQWNRLKLLHNNKAYEAATEGYVALYDILKQNPRYLFEAAQCLNHSQRLEEASQYLRQAVRYSSDPMIRYVLAKNEQEAGNYPEAERLLLHAIDILPERIYPYYLLANLYAEPDFYQPDKRQEMADSVWHKKPKVESQAIWEMREKVKEWKKSKD</sequence>
<dbReference type="InterPro" id="IPR011990">
    <property type="entry name" value="TPR-like_helical_dom_sf"/>
</dbReference>
<feature type="transmembrane region" description="Helical" evidence="5">
    <location>
        <begin position="383"/>
        <end position="400"/>
    </location>
</feature>
<feature type="transmembrane region" description="Helical" evidence="5">
    <location>
        <begin position="97"/>
        <end position="114"/>
    </location>
</feature>
<feature type="transmembrane region" description="Helical" evidence="5">
    <location>
        <begin position="210"/>
        <end position="228"/>
    </location>
</feature>
<evidence type="ECO:0000259" key="7">
    <source>
        <dbReference type="Pfam" id="PF04932"/>
    </source>
</evidence>
<feature type="chain" id="PRO_5019412819" description="O-antigen ligase-related domain-containing protein" evidence="6">
    <location>
        <begin position="29"/>
        <end position="588"/>
    </location>
</feature>
<dbReference type="Pfam" id="PF04932">
    <property type="entry name" value="Wzy_C"/>
    <property type="match status" value="1"/>
</dbReference>
<keyword evidence="2 5" id="KW-0812">Transmembrane</keyword>
<keyword evidence="3 5" id="KW-1133">Transmembrane helix</keyword>
<evidence type="ECO:0000256" key="5">
    <source>
        <dbReference type="SAM" id="Phobius"/>
    </source>
</evidence>
<comment type="subcellular location">
    <subcellularLocation>
        <location evidence="1">Membrane</location>
        <topology evidence="1">Multi-pass membrane protein</topology>
    </subcellularLocation>
</comment>
<dbReference type="PANTHER" id="PTHR37422:SF13">
    <property type="entry name" value="LIPOPOLYSACCHARIDE BIOSYNTHESIS PROTEIN PA4999-RELATED"/>
    <property type="match status" value="1"/>
</dbReference>
<keyword evidence="6" id="KW-0732">Signal</keyword>
<dbReference type="GO" id="GO:0016020">
    <property type="term" value="C:membrane"/>
    <property type="evidence" value="ECO:0007669"/>
    <property type="project" value="UniProtKB-SubCell"/>
</dbReference>
<dbReference type="InterPro" id="IPR051533">
    <property type="entry name" value="WaaL-like"/>
</dbReference>
<dbReference type="EMBL" id="QSFT01000050">
    <property type="protein sequence ID" value="RHA73010.1"/>
    <property type="molecule type" value="Genomic_DNA"/>
</dbReference>
<evidence type="ECO:0000256" key="2">
    <source>
        <dbReference type="ARBA" id="ARBA00022692"/>
    </source>
</evidence>
<organism evidence="8 9">
    <name type="scientific">Phocaeicola coprophilus</name>
    <dbReference type="NCBI Taxonomy" id="387090"/>
    <lineage>
        <taxon>Bacteria</taxon>
        <taxon>Pseudomonadati</taxon>
        <taxon>Bacteroidota</taxon>
        <taxon>Bacteroidia</taxon>
        <taxon>Bacteroidales</taxon>
        <taxon>Bacteroidaceae</taxon>
        <taxon>Phocaeicola</taxon>
    </lineage>
</organism>
<evidence type="ECO:0000313" key="9">
    <source>
        <dbReference type="Proteomes" id="UP000283855"/>
    </source>
</evidence>
<evidence type="ECO:0000256" key="4">
    <source>
        <dbReference type="ARBA" id="ARBA00023136"/>
    </source>
</evidence>
<accession>A0A413SVI7</accession>
<proteinExistence type="predicted"/>
<dbReference type="PANTHER" id="PTHR37422">
    <property type="entry name" value="TEICHURONIC ACID BIOSYNTHESIS PROTEIN TUAE"/>
    <property type="match status" value="1"/>
</dbReference>
<feature type="transmembrane region" description="Helical" evidence="5">
    <location>
        <begin position="333"/>
        <end position="353"/>
    </location>
</feature>
<protein>
    <recommendedName>
        <fullName evidence="7">O-antigen ligase-related domain-containing protein</fullName>
    </recommendedName>
</protein>
<gene>
    <name evidence="8" type="ORF">DW921_14515</name>
</gene>
<name>A0A413SVI7_9BACT</name>
<reference evidence="8 9" key="1">
    <citation type="submission" date="2018-08" db="EMBL/GenBank/DDBJ databases">
        <title>A genome reference for cultivated species of the human gut microbiota.</title>
        <authorList>
            <person name="Zou Y."/>
            <person name="Xue W."/>
            <person name="Luo G."/>
        </authorList>
    </citation>
    <scope>NUCLEOTIDE SEQUENCE [LARGE SCALE GENOMIC DNA]</scope>
    <source>
        <strain evidence="8 9">AM42-38</strain>
    </source>
</reference>
<feature type="signal peptide" evidence="6">
    <location>
        <begin position="1"/>
        <end position="28"/>
    </location>
</feature>
<feature type="transmembrane region" description="Helical" evidence="5">
    <location>
        <begin position="121"/>
        <end position="142"/>
    </location>
</feature>
<dbReference type="Proteomes" id="UP000283855">
    <property type="component" value="Unassembled WGS sequence"/>
</dbReference>
<dbReference type="Gene3D" id="1.25.40.10">
    <property type="entry name" value="Tetratricopeptide repeat domain"/>
    <property type="match status" value="1"/>
</dbReference>
<feature type="transmembrane region" description="Helical" evidence="5">
    <location>
        <begin position="71"/>
        <end position="91"/>
    </location>
</feature>
<feature type="transmembrane region" description="Helical" evidence="5">
    <location>
        <begin position="360"/>
        <end position="377"/>
    </location>
</feature>
<dbReference type="SUPFAM" id="SSF48452">
    <property type="entry name" value="TPR-like"/>
    <property type="match status" value="1"/>
</dbReference>
<dbReference type="InterPro" id="IPR007016">
    <property type="entry name" value="O-antigen_ligase-rel_domated"/>
</dbReference>
<feature type="domain" description="O-antigen ligase-related" evidence="7">
    <location>
        <begin position="193"/>
        <end position="342"/>
    </location>
</feature>
<evidence type="ECO:0000256" key="6">
    <source>
        <dbReference type="SAM" id="SignalP"/>
    </source>
</evidence>